<keyword evidence="2" id="KW-1185">Reference proteome</keyword>
<evidence type="ECO:0000313" key="2">
    <source>
        <dbReference type="Proteomes" id="UP000800082"/>
    </source>
</evidence>
<evidence type="ECO:0000313" key="1">
    <source>
        <dbReference type="EMBL" id="KAF1926585.1"/>
    </source>
</evidence>
<dbReference type="Proteomes" id="UP000800082">
    <property type="component" value="Unassembled WGS sequence"/>
</dbReference>
<gene>
    <name evidence="1" type="ORF">M421DRAFT_211049</name>
</gene>
<dbReference type="GeneID" id="54345870"/>
<dbReference type="OrthoDB" id="3644718at2759"/>
<name>A0A6A5REA9_9PLEO</name>
<proteinExistence type="predicted"/>
<protein>
    <recommendedName>
        <fullName evidence="3">F-box domain-containing protein</fullName>
    </recommendedName>
</protein>
<dbReference type="EMBL" id="ML978976">
    <property type="protein sequence ID" value="KAF1926585.1"/>
    <property type="molecule type" value="Genomic_DNA"/>
</dbReference>
<dbReference type="RefSeq" id="XP_033446837.1">
    <property type="nucleotide sequence ID" value="XM_033588223.1"/>
</dbReference>
<accession>A0A6A5REA9</accession>
<evidence type="ECO:0008006" key="3">
    <source>
        <dbReference type="Google" id="ProtNLM"/>
    </source>
</evidence>
<organism evidence="1 2">
    <name type="scientific">Didymella exigua CBS 183.55</name>
    <dbReference type="NCBI Taxonomy" id="1150837"/>
    <lineage>
        <taxon>Eukaryota</taxon>
        <taxon>Fungi</taxon>
        <taxon>Dikarya</taxon>
        <taxon>Ascomycota</taxon>
        <taxon>Pezizomycotina</taxon>
        <taxon>Dothideomycetes</taxon>
        <taxon>Pleosporomycetidae</taxon>
        <taxon>Pleosporales</taxon>
        <taxon>Pleosporineae</taxon>
        <taxon>Didymellaceae</taxon>
        <taxon>Didymella</taxon>
    </lineage>
</organism>
<sequence length="634" mass="74174">MIDLKESNSNTTATPHCGCYITNLTTELIYQIIDFIAYENQVDFALTCRRLADCSSRILKRHQEAFKKYRVASDILPTTIPTLLRSIFGRNDPLLAWHVRSLEIWYDRTSWLDWKPLPFDRPLHEDDMGTNNKPWKWQDDELEEYLEGIEDQLVALFDGGDEDVFFEARQQFENGLDGILKALVIAYCPRLRDVRFITYEHREKSSLGWLKRIVQGSIQYGSHWPPGLCSVKNVAVGVESDTWMTTRHTQHNNPPLDGSDKSMEVFSALLRLPCLNSIYYNDLRRSGWDDQTDYESRALIPKQSSTVKHIFLDDCGDMPYSFRCALTQAPRALETFTLRAGHSRDRMDDADQLISGLSKAQQDHLQTLMFYGPYDPYEIHGYRCNVYRNEELNEANNLKTVAMDISDLELDAFYSTSSFDDQHEGDDWTPDQWCKYFIRWFREHAFPSGIERLVFWGQVGEGFLAKCEGKFLDWLEDALISCIESWRWMEGWDSADEEEYDKLSTAYESFMGNLKAIYLEDIERQYKRTRYDETTGPRIEKVYFRRLVEVAKEAGVDVYTLTNRTPKKHEQDFPTAPDKYDLESGPWWERRDEIKNWVFDVYKGRMVPPGCGKCGKCETCLSQYTKELWRSLES</sequence>
<dbReference type="AlphaFoldDB" id="A0A6A5REA9"/>
<reference evidence="1" key="1">
    <citation type="journal article" date="2020" name="Stud. Mycol.">
        <title>101 Dothideomycetes genomes: a test case for predicting lifestyles and emergence of pathogens.</title>
        <authorList>
            <person name="Haridas S."/>
            <person name="Albert R."/>
            <person name="Binder M."/>
            <person name="Bloem J."/>
            <person name="Labutti K."/>
            <person name="Salamov A."/>
            <person name="Andreopoulos B."/>
            <person name="Baker S."/>
            <person name="Barry K."/>
            <person name="Bills G."/>
            <person name="Bluhm B."/>
            <person name="Cannon C."/>
            <person name="Castanera R."/>
            <person name="Culley D."/>
            <person name="Daum C."/>
            <person name="Ezra D."/>
            <person name="Gonzalez J."/>
            <person name="Henrissat B."/>
            <person name="Kuo A."/>
            <person name="Liang C."/>
            <person name="Lipzen A."/>
            <person name="Lutzoni F."/>
            <person name="Magnuson J."/>
            <person name="Mondo S."/>
            <person name="Nolan M."/>
            <person name="Ohm R."/>
            <person name="Pangilinan J."/>
            <person name="Park H.-J."/>
            <person name="Ramirez L."/>
            <person name="Alfaro M."/>
            <person name="Sun H."/>
            <person name="Tritt A."/>
            <person name="Yoshinaga Y."/>
            <person name="Zwiers L.-H."/>
            <person name="Turgeon B."/>
            <person name="Goodwin S."/>
            <person name="Spatafora J."/>
            <person name="Crous P."/>
            <person name="Grigoriev I."/>
        </authorList>
    </citation>
    <scope>NUCLEOTIDE SEQUENCE</scope>
    <source>
        <strain evidence="1">CBS 183.55</strain>
    </source>
</reference>